<protein>
    <submittedName>
        <fullName evidence="1">Uncharacterized protein</fullName>
    </submittedName>
</protein>
<evidence type="ECO:0000313" key="1">
    <source>
        <dbReference type="EMBL" id="KKN85896.1"/>
    </source>
</evidence>
<dbReference type="AlphaFoldDB" id="A0A0F9WIV9"/>
<dbReference type="EMBL" id="LAZR01000153">
    <property type="protein sequence ID" value="KKN85896.1"/>
    <property type="molecule type" value="Genomic_DNA"/>
</dbReference>
<gene>
    <name evidence="1" type="ORF">LCGC14_0273070</name>
</gene>
<accession>A0A0F9WIV9</accession>
<proteinExistence type="predicted"/>
<reference evidence="1" key="1">
    <citation type="journal article" date="2015" name="Nature">
        <title>Complex archaea that bridge the gap between prokaryotes and eukaryotes.</title>
        <authorList>
            <person name="Spang A."/>
            <person name="Saw J.H."/>
            <person name="Jorgensen S.L."/>
            <person name="Zaremba-Niedzwiedzka K."/>
            <person name="Martijn J."/>
            <person name="Lind A.E."/>
            <person name="van Eijk R."/>
            <person name="Schleper C."/>
            <person name="Guy L."/>
            <person name="Ettema T.J."/>
        </authorList>
    </citation>
    <scope>NUCLEOTIDE SEQUENCE</scope>
</reference>
<name>A0A0F9WIV9_9ZZZZ</name>
<comment type="caution">
    <text evidence="1">The sequence shown here is derived from an EMBL/GenBank/DDBJ whole genome shotgun (WGS) entry which is preliminary data.</text>
</comment>
<organism evidence="1">
    <name type="scientific">marine sediment metagenome</name>
    <dbReference type="NCBI Taxonomy" id="412755"/>
    <lineage>
        <taxon>unclassified sequences</taxon>
        <taxon>metagenomes</taxon>
        <taxon>ecological metagenomes</taxon>
    </lineage>
</organism>
<sequence>MTQGRTISVGPDKPAILADRLVRRLLKDGLIEPGPTPKGFERKRAAITESLADEIHQDILDATLRSKR</sequence>